<protein>
    <submittedName>
        <fullName evidence="1">Uncharacterized protein</fullName>
    </submittedName>
</protein>
<proteinExistence type="predicted"/>
<dbReference type="AlphaFoldDB" id="A0A561P165"/>
<comment type="caution">
    <text evidence="1">The sequence shown here is derived from an EMBL/GenBank/DDBJ whole genome shotgun (WGS) entry which is preliminary data.</text>
</comment>
<name>A0A561P165_9BACT</name>
<sequence length="38" mass="4562">KNIDFLRYYLKLIKCTIKKEEAVPFIYDTASLFFTDLT</sequence>
<organism evidence="1 2">
    <name type="scientific">Chitinophaga polysaccharea</name>
    <dbReference type="NCBI Taxonomy" id="1293035"/>
    <lineage>
        <taxon>Bacteria</taxon>
        <taxon>Pseudomonadati</taxon>
        <taxon>Bacteroidota</taxon>
        <taxon>Chitinophagia</taxon>
        <taxon>Chitinophagales</taxon>
        <taxon>Chitinophagaceae</taxon>
        <taxon>Chitinophaga</taxon>
    </lineage>
</organism>
<accession>A0A561P165</accession>
<evidence type="ECO:0000313" key="2">
    <source>
        <dbReference type="Proteomes" id="UP000320811"/>
    </source>
</evidence>
<gene>
    <name evidence="1" type="ORF">FHW36_11745</name>
</gene>
<evidence type="ECO:0000313" key="1">
    <source>
        <dbReference type="EMBL" id="TWF31856.1"/>
    </source>
</evidence>
<feature type="non-terminal residue" evidence="1">
    <location>
        <position position="1"/>
    </location>
</feature>
<dbReference type="Proteomes" id="UP000320811">
    <property type="component" value="Unassembled WGS sequence"/>
</dbReference>
<keyword evidence="2" id="KW-1185">Reference proteome</keyword>
<reference evidence="1 2" key="1">
    <citation type="submission" date="2019-06" db="EMBL/GenBank/DDBJ databases">
        <title>Sorghum-associated microbial communities from plants grown in Nebraska, USA.</title>
        <authorList>
            <person name="Schachtman D."/>
        </authorList>
    </citation>
    <scope>NUCLEOTIDE SEQUENCE [LARGE SCALE GENOMIC DNA]</scope>
    <source>
        <strain evidence="1 2">1209</strain>
    </source>
</reference>
<dbReference type="EMBL" id="VIWO01000017">
    <property type="protein sequence ID" value="TWF31856.1"/>
    <property type="molecule type" value="Genomic_DNA"/>
</dbReference>